<dbReference type="GO" id="GO:0005737">
    <property type="term" value="C:cytoplasm"/>
    <property type="evidence" value="ECO:0007669"/>
    <property type="project" value="UniProtKB-SubCell"/>
</dbReference>
<evidence type="ECO:0000313" key="8">
    <source>
        <dbReference type="EMBL" id="CAA0397264.1"/>
    </source>
</evidence>
<keyword evidence="4" id="KW-0249">Electron transport</keyword>
<dbReference type="OrthoDB" id="1629201at2759"/>
<keyword evidence="2" id="KW-0813">Transport</keyword>
<dbReference type="Gene3D" id="3.40.30.10">
    <property type="entry name" value="Glutaredoxin"/>
    <property type="match status" value="1"/>
</dbReference>
<protein>
    <recommendedName>
        <fullName evidence="7">Thioredoxin domain-containing protein</fullName>
    </recommendedName>
</protein>
<dbReference type="AlphaFoldDB" id="A0A5S9XYC0"/>
<dbReference type="InterPro" id="IPR013766">
    <property type="entry name" value="Thioredoxin_domain"/>
</dbReference>
<dbReference type="Proteomes" id="UP000434276">
    <property type="component" value="Unassembled WGS sequence"/>
</dbReference>
<dbReference type="EMBL" id="CACSHJ010000095">
    <property type="protein sequence ID" value="CAA0397264.1"/>
    <property type="molecule type" value="Genomic_DNA"/>
</dbReference>
<gene>
    <name evidence="8" type="ORF">C24_LOCUS19972</name>
</gene>
<keyword evidence="3" id="KW-0963">Cytoplasm</keyword>
<comment type="subcellular location">
    <subcellularLocation>
        <location evidence="1">Cytoplasm</location>
    </subcellularLocation>
</comment>
<evidence type="ECO:0000256" key="4">
    <source>
        <dbReference type="ARBA" id="ARBA00022982"/>
    </source>
</evidence>
<evidence type="ECO:0000256" key="5">
    <source>
        <dbReference type="ARBA" id="ARBA00023157"/>
    </source>
</evidence>
<evidence type="ECO:0000256" key="2">
    <source>
        <dbReference type="ARBA" id="ARBA00022448"/>
    </source>
</evidence>
<evidence type="ECO:0000256" key="1">
    <source>
        <dbReference type="ARBA" id="ARBA00004496"/>
    </source>
</evidence>
<name>A0A5S9XYC0_ARATH</name>
<dbReference type="ExpressionAtlas" id="A0A5S9XYC0">
    <property type="expression patterns" value="baseline and differential"/>
</dbReference>
<sequence>MSGTVKDIVSKEELDNLRHSGAPLVLHFWASWCDASKQMDQVFSHLATDFPRAHFFRVEAEEHPEISEAYSVALVPYFVFFKDGKTVDTHEGADPSSLANKVGRVAGSSTPASLGLAAGPTILETVKENAKASGQDRAQPVSTADALKNLGILVDIYQVATWSKHVAKVDLLLLFEEHVLCLVVEGIMFIWEEHKPTGKFTPSSIVNPDT</sequence>
<dbReference type="FunFam" id="3.40.30.10:FF:000092">
    <property type="entry name" value="Monothiol glutaredoxin"/>
    <property type="match status" value="1"/>
</dbReference>
<dbReference type="CDD" id="cd02984">
    <property type="entry name" value="TRX_PICOT"/>
    <property type="match status" value="1"/>
</dbReference>
<evidence type="ECO:0000256" key="3">
    <source>
        <dbReference type="ARBA" id="ARBA00022490"/>
    </source>
</evidence>
<dbReference type="Pfam" id="PF00085">
    <property type="entry name" value="Thioredoxin"/>
    <property type="match status" value="1"/>
</dbReference>
<evidence type="ECO:0000259" key="7">
    <source>
        <dbReference type="PROSITE" id="PS51352"/>
    </source>
</evidence>
<dbReference type="PANTHER" id="PTHR10438">
    <property type="entry name" value="THIOREDOXIN"/>
    <property type="match status" value="1"/>
</dbReference>
<organism evidence="8 9">
    <name type="scientific">Arabidopsis thaliana</name>
    <name type="common">Mouse-ear cress</name>
    <dbReference type="NCBI Taxonomy" id="3702"/>
    <lineage>
        <taxon>Eukaryota</taxon>
        <taxon>Viridiplantae</taxon>
        <taxon>Streptophyta</taxon>
        <taxon>Embryophyta</taxon>
        <taxon>Tracheophyta</taxon>
        <taxon>Spermatophyta</taxon>
        <taxon>Magnoliopsida</taxon>
        <taxon>eudicotyledons</taxon>
        <taxon>Gunneridae</taxon>
        <taxon>Pentapetalae</taxon>
        <taxon>rosids</taxon>
        <taxon>malvids</taxon>
        <taxon>Brassicales</taxon>
        <taxon>Brassicaceae</taxon>
        <taxon>Camelineae</taxon>
        <taxon>Arabidopsis</taxon>
    </lineage>
</organism>
<keyword evidence="5" id="KW-1015">Disulfide bond</keyword>
<dbReference type="InterPro" id="IPR036249">
    <property type="entry name" value="Thioredoxin-like_sf"/>
</dbReference>
<evidence type="ECO:0000256" key="6">
    <source>
        <dbReference type="ARBA" id="ARBA00023284"/>
    </source>
</evidence>
<proteinExistence type="predicted"/>
<dbReference type="PROSITE" id="PS51352">
    <property type="entry name" value="THIOREDOXIN_2"/>
    <property type="match status" value="1"/>
</dbReference>
<accession>A0A5S9XYC0</accession>
<dbReference type="SUPFAM" id="SSF52833">
    <property type="entry name" value="Thioredoxin-like"/>
    <property type="match status" value="1"/>
</dbReference>
<feature type="domain" description="Thioredoxin" evidence="7">
    <location>
        <begin position="1"/>
        <end position="107"/>
    </location>
</feature>
<dbReference type="PANTHER" id="PTHR10438:SF453">
    <property type="entry name" value="THIOREDOXIN H4-RELATED"/>
    <property type="match status" value="1"/>
</dbReference>
<reference evidence="8 9" key="1">
    <citation type="submission" date="2019-12" db="EMBL/GenBank/DDBJ databases">
        <authorList>
            <person name="Jiao W.-B."/>
            <person name="Schneeberger K."/>
        </authorList>
    </citation>
    <scope>NUCLEOTIDE SEQUENCE [LARGE SCALE GENOMIC DNA]</scope>
    <source>
        <strain evidence="9">cv. C24</strain>
    </source>
</reference>
<keyword evidence="6" id="KW-0676">Redox-active center</keyword>
<evidence type="ECO:0000313" key="9">
    <source>
        <dbReference type="Proteomes" id="UP000434276"/>
    </source>
</evidence>
<dbReference type="InterPro" id="IPR050620">
    <property type="entry name" value="Thioredoxin_H-type-like"/>
</dbReference>